<dbReference type="EMBL" id="MU860859">
    <property type="protein sequence ID" value="KAK4232818.1"/>
    <property type="molecule type" value="Genomic_DNA"/>
</dbReference>
<protein>
    <submittedName>
        <fullName evidence="2">Uncharacterized protein</fullName>
    </submittedName>
</protein>
<evidence type="ECO:0000313" key="2">
    <source>
        <dbReference type="EMBL" id="KAK4232818.1"/>
    </source>
</evidence>
<gene>
    <name evidence="2" type="ORF">C8A03DRAFT_48424</name>
</gene>
<reference evidence="2" key="2">
    <citation type="submission" date="2023-05" db="EMBL/GenBank/DDBJ databases">
        <authorList>
            <consortium name="Lawrence Berkeley National Laboratory"/>
            <person name="Steindorff A."/>
            <person name="Hensen N."/>
            <person name="Bonometti L."/>
            <person name="Westerberg I."/>
            <person name="Brannstrom I.O."/>
            <person name="Guillou S."/>
            <person name="Cros-Aarteil S."/>
            <person name="Calhoun S."/>
            <person name="Haridas S."/>
            <person name="Kuo A."/>
            <person name="Mondo S."/>
            <person name="Pangilinan J."/>
            <person name="Riley R."/>
            <person name="Labutti K."/>
            <person name="Andreopoulos B."/>
            <person name="Lipzen A."/>
            <person name="Chen C."/>
            <person name="Yanf M."/>
            <person name="Daum C."/>
            <person name="Ng V."/>
            <person name="Clum A."/>
            <person name="Ohm R."/>
            <person name="Martin F."/>
            <person name="Silar P."/>
            <person name="Natvig D."/>
            <person name="Lalanne C."/>
            <person name="Gautier V."/>
            <person name="Ament-Velasquez S.L."/>
            <person name="Kruys A."/>
            <person name="Hutchinson M.I."/>
            <person name="Powell A.J."/>
            <person name="Barry K."/>
            <person name="Miller A.N."/>
            <person name="Grigoriev I.V."/>
            <person name="Debuchy R."/>
            <person name="Gladieux P."/>
            <person name="Thoren M.H."/>
            <person name="Johannesson H."/>
        </authorList>
    </citation>
    <scope>NUCLEOTIDE SEQUENCE</scope>
    <source>
        <strain evidence="2">CBS 532.94</strain>
    </source>
</reference>
<dbReference type="AlphaFoldDB" id="A0AAN7H5T8"/>
<sequence length="308" mass="34969">MGARVSPGNIPPSYEDAGPAVDAAVTDNNGHTILTVPPSQAQGSNVWANIADIAGDEEDSSTANRRKRKYTKKLSEETHRAIWDRLKTVEYQYRIGYLLTLRPSSLCDDLIEFNFNDVTGLQADFVRRYGQDRIIGISNTWQHRCLENIITFVQAHMQETPLFAQCKDMPSIHSKLKRLYDHQLFVELFDFCKGHLDIAGSGSDVQKWCRALFIELLGCAKKHVDWLLLGPSRPIEASADGNTVPNKAWLINRWKNIATAKQWESIRFDPMSVKQVPSSATRRYQPKKKQQFLSVDDDPDTYIPSDTE</sequence>
<dbReference type="Proteomes" id="UP001303760">
    <property type="component" value="Unassembled WGS sequence"/>
</dbReference>
<accession>A0AAN7H5T8</accession>
<evidence type="ECO:0000256" key="1">
    <source>
        <dbReference type="SAM" id="MobiDB-lite"/>
    </source>
</evidence>
<comment type="caution">
    <text evidence="2">The sequence shown here is derived from an EMBL/GenBank/DDBJ whole genome shotgun (WGS) entry which is preliminary data.</text>
</comment>
<reference evidence="2" key="1">
    <citation type="journal article" date="2023" name="Mol. Phylogenet. Evol.">
        <title>Genome-scale phylogeny and comparative genomics of the fungal order Sordariales.</title>
        <authorList>
            <person name="Hensen N."/>
            <person name="Bonometti L."/>
            <person name="Westerberg I."/>
            <person name="Brannstrom I.O."/>
            <person name="Guillou S."/>
            <person name="Cros-Aarteil S."/>
            <person name="Calhoun S."/>
            <person name="Haridas S."/>
            <person name="Kuo A."/>
            <person name="Mondo S."/>
            <person name="Pangilinan J."/>
            <person name="Riley R."/>
            <person name="LaButti K."/>
            <person name="Andreopoulos B."/>
            <person name="Lipzen A."/>
            <person name="Chen C."/>
            <person name="Yan M."/>
            <person name="Daum C."/>
            <person name="Ng V."/>
            <person name="Clum A."/>
            <person name="Steindorff A."/>
            <person name="Ohm R.A."/>
            <person name="Martin F."/>
            <person name="Silar P."/>
            <person name="Natvig D.O."/>
            <person name="Lalanne C."/>
            <person name="Gautier V."/>
            <person name="Ament-Velasquez S.L."/>
            <person name="Kruys A."/>
            <person name="Hutchinson M.I."/>
            <person name="Powell A.J."/>
            <person name="Barry K."/>
            <person name="Miller A.N."/>
            <person name="Grigoriev I.V."/>
            <person name="Debuchy R."/>
            <person name="Gladieux P."/>
            <person name="Hiltunen Thoren M."/>
            <person name="Johannesson H."/>
        </authorList>
    </citation>
    <scope>NUCLEOTIDE SEQUENCE</scope>
    <source>
        <strain evidence="2">CBS 532.94</strain>
    </source>
</reference>
<organism evidence="2 3">
    <name type="scientific">Achaetomium macrosporum</name>
    <dbReference type="NCBI Taxonomy" id="79813"/>
    <lineage>
        <taxon>Eukaryota</taxon>
        <taxon>Fungi</taxon>
        <taxon>Dikarya</taxon>
        <taxon>Ascomycota</taxon>
        <taxon>Pezizomycotina</taxon>
        <taxon>Sordariomycetes</taxon>
        <taxon>Sordariomycetidae</taxon>
        <taxon>Sordariales</taxon>
        <taxon>Chaetomiaceae</taxon>
        <taxon>Achaetomium</taxon>
    </lineage>
</organism>
<feature type="region of interest" description="Disordered" evidence="1">
    <location>
        <begin position="277"/>
        <end position="308"/>
    </location>
</feature>
<keyword evidence="3" id="KW-1185">Reference proteome</keyword>
<proteinExistence type="predicted"/>
<name>A0AAN7H5T8_9PEZI</name>
<evidence type="ECO:0000313" key="3">
    <source>
        <dbReference type="Proteomes" id="UP001303760"/>
    </source>
</evidence>